<protein>
    <recommendedName>
        <fullName evidence="1">A to I editase domain-containing protein</fullName>
    </recommendedName>
</protein>
<reference evidence="2" key="1">
    <citation type="submission" date="2023-05" db="EMBL/GenBank/DDBJ databases">
        <title>Nepenthes gracilis genome sequencing.</title>
        <authorList>
            <person name="Fukushima K."/>
        </authorList>
    </citation>
    <scope>NUCLEOTIDE SEQUENCE</scope>
    <source>
        <strain evidence="2">SING2019-196</strain>
    </source>
</reference>
<gene>
    <name evidence="2" type="ORF">Nepgr_033144</name>
</gene>
<dbReference type="GO" id="GO:0008251">
    <property type="term" value="F:tRNA-specific adenosine deaminase activity"/>
    <property type="evidence" value="ECO:0007669"/>
    <property type="project" value="TreeGrafter"/>
</dbReference>
<dbReference type="GO" id="GO:0003725">
    <property type="term" value="F:double-stranded RNA binding"/>
    <property type="evidence" value="ECO:0007669"/>
    <property type="project" value="TreeGrafter"/>
</dbReference>
<dbReference type="GO" id="GO:0003726">
    <property type="term" value="F:double-stranded RNA adenosine deaminase activity"/>
    <property type="evidence" value="ECO:0007669"/>
    <property type="project" value="TreeGrafter"/>
</dbReference>
<dbReference type="Proteomes" id="UP001279734">
    <property type="component" value="Unassembled WGS sequence"/>
</dbReference>
<organism evidence="2 3">
    <name type="scientific">Nepenthes gracilis</name>
    <name type="common">Slender pitcher plant</name>
    <dbReference type="NCBI Taxonomy" id="150966"/>
    <lineage>
        <taxon>Eukaryota</taxon>
        <taxon>Viridiplantae</taxon>
        <taxon>Streptophyta</taxon>
        <taxon>Embryophyta</taxon>
        <taxon>Tracheophyta</taxon>
        <taxon>Spermatophyta</taxon>
        <taxon>Magnoliopsida</taxon>
        <taxon>eudicotyledons</taxon>
        <taxon>Gunneridae</taxon>
        <taxon>Pentapetalae</taxon>
        <taxon>Caryophyllales</taxon>
        <taxon>Nepenthaceae</taxon>
        <taxon>Nepenthes</taxon>
    </lineage>
</organism>
<dbReference type="PROSITE" id="PS50141">
    <property type="entry name" value="A_DEAMIN_EDITASE"/>
    <property type="match status" value="1"/>
</dbReference>
<dbReference type="PANTHER" id="PTHR10910:SF62">
    <property type="entry name" value="AT07585P-RELATED"/>
    <property type="match status" value="1"/>
</dbReference>
<sequence length="506" mass="56352">MLALWLIAKLQMSALAYIHLSFSVAWGLKRVACSLQRYGPVISMIPQQQSRFHFNMISTMKFVVVCLLLMEEGDGIEASVENGWGKRVAAKVFSLYNSLPRKGKPQGREVTVLAAFLLSSPSQDLEVVALGTGTKCLPSSLRSPRGDVVNDSHAEVVARRALMRFFYSQIQVCHKQRQNETERFQGGDSTNLPVCLEREFPDGDKYTMREGWQLHLYISQLPCGDCSLSLPESLRNICFGETILELSGGALDSFAGRFSESSNGNNGEMQLFTRHGSIQRKPGRGIITSSVSCSDKIARWNVVGVQGALLSYLLQPVYLSSITVGQSCNSSGKLSLENNLRRALYDRIRPLSNDLVHPFRVNKPDFFEAPAPPREFLHSESAQATLTCGYSISWNNFGLHEVILGTTGRKQGTSTKGAKYPSTESSLCKRSLLDCFLSTKHEFLTVRQTSEITYRDLKEKAQEYSMISKMLKGTPPFCNWLLKPADSDRFPSSGFQNLQSQHDLGK</sequence>
<dbReference type="PANTHER" id="PTHR10910">
    <property type="entry name" value="EUKARYOTE SPECIFIC DSRNA BINDING PROTEIN"/>
    <property type="match status" value="1"/>
</dbReference>
<name>A0AAD3TLH1_NEPGR</name>
<dbReference type="GO" id="GO:0006382">
    <property type="term" value="P:adenosine to inosine editing"/>
    <property type="evidence" value="ECO:0007669"/>
    <property type="project" value="TreeGrafter"/>
</dbReference>
<dbReference type="GO" id="GO:0006396">
    <property type="term" value="P:RNA processing"/>
    <property type="evidence" value="ECO:0007669"/>
    <property type="project" value="InterPro"/>
</dbReference>
<dbReference type="Pfam" id="PF02137">
    <property type="entry name" value="A_deamin"/>
    <property type="match status" value="1"/>
</dbReference>
<proteinExistence type="predicted"/>
<keyword evidence="3" id="KW-1185">Reference proteome</keyword>
<feature type="domain" description="A to I editase" evidence="1">
    <location>
        <begin position="129"/>
        <end position="490"/>
    </location>
</feature>
<dbReference type="AlphaFoldDB" id="A0AAD3TLH1"/>
<dbReference type="GO" id="GO:0005730">
    <property type="term" value="C:nucleolus"/>
    <property type="evidence" value="ECO:0007669"/>
    <property type="project" value="TreeGrafter"/>
</dbReference>
<evidence type="ECO:0000313" key="3">
    <source>
        <dbReference type="Proteomes" id="UP001279734"/>
    </source>
</evidence>
<accession>A0AAD3TLH1</accession>
<dbReference type="InterPro" id="IPR002466">
    <property type="entry name" value="A_deamin"/>
</dbReference>
<evidence type="ECO:0000259" key="1">
    <source>
        <dbReference type="PROSITE" id="PS50141"/>
    </source>
</evidence>
<dbReference type="GO" id="GO:0005737">
    <property type="term" value="C:cytoplasm"/>
    <property type="evidence" value="ECO:0007669"/>
    <property type="project" value="TreeGrafter"/>
</dbReference>
<dbReference type="EMBL" id="BSYO01000040">
    <property type="protein sequence ID" value="GMH31301.1"/>
    <property type="molecule type" value="Genomic_DNA"/>
</dbReference>
<evidence type="ECO:0000313" key="2">
    <source>
        <dbReference type="EMBL" id="GMH31301.1"/>
    </source>
</evidence>
<comment type="caution">
    <text evidence="2">The sequence shown here is derived from an EMBL/GenBank/DDBJ whole genome shotgun (WGS) entry which is preliminary data.</text>
</comment>
<dbReference type="SMART" id="SM00552">
    <property type="entry name" value="ADEAMc"/>
    <property type="match status" value="1"/>
</dbReference>